<feature type="compositionally biased region" description="Basic and acidic residues" evidence="1">
    <location>
        <begin position="72"/>
        <end position="81"/>
    </location>
</feature>
<evidence type="ECO:0000313" key="2">
    <source>
        <dbReference type="EMBL" id="KDB51733.1"/>
    </source>
</evidence>
<evidence type="ECO:0000313" key="3">
    <source>
        <dbReference type="Proteomes" id="UP000026714"/>
    </source>
</evidence>
<comment type="caution">
    <text evidence="2">The sequence shown here is derived from an EMBL/GenBank/DDBJ whole genome shotgun (WGS) entry which is preliminary data.</text>
</comment>
<dbReference type="Proteomes" id="UP000026714">
    <property type="component" value="Unassembled WGS sequence"/>
</dbReference>
<dbReference type="AlphaFoldDB" id="A0A059KKU2"/>
<protein>
    <submittedName>
        <fullName evidence="2">Uncharacterized protein</fullName>
    </submittedName>
</protein>
<feature type="region of interest" description="Disordered" evidence="1">
    <location>
        <begin position="1"/>
        <end position="28"/>
    </location>
</feature>
<dbReference type="EMBL" id="AZRA01000068">
    <property type="protein sequence ID" value="KDB51733.1"/>
    <property type="molecule type" value="Genomic_DNA"/>
</dbReference>
<accession>A0A059KKU2</accession>
<organism evidence="2 3">
    <name type="scientific">Sphaerotilus natans subsp. natans DSM 6575</name>
    <dbReference type="NCBI Taxonomy" id="1286631"/>
    <lineage>
        <taxon>Bacteria</taxon>
        <taxon>Pseudomonadati</taxon>
        <taxon>Pseudomonadota</taxon>
        <taxon>Betaproteobacteria</taxon>
        <taxon>Burkholderiales</taxon>
        <taxon>Sphaerotilaceae</taxon>
        <taxon>Sphaerotilus</taxon>
    </lineage>
</organism>
<keyword evidence="3" id="KW-1185">Reference proteome</keyword>
<gene>
    <name evidence="2" type="ORF">X805_26630</name>
</gene>
<sequence>MRGRRDVAVSPFPAGHAGLPRNAGTGPRGAVTRFADRRTGQQLEGCRGRMPRARAEDGAQHQQTGRPPSIRSRKEAFHMIG</sequence>
<evidence type="ECO:0000256" key="1">
    <source>
        <dbReference type="SAM" id="MobiDB-lite"/>
    </source>
</evidence>
<proteinExistence type="predicted"/>
<reference evidence="2 3" key="1">
    <citation type="journal article" date="2014" name="FEMS Microbiol. Ecol.">
        <title>Sphaerotilus natans encrusted with nanoball-shaped Fe(III) oxide minerals formed by nitrate-reducing mixotrophic Fe(II) oxidation.</title>
        <authorList>
            <person name="Park S."/>
            <person name="Kim D.H."/>
            <person name="Lee J.H."/>
            <person name="Hur H.G."/>
        </authorList>
    </citation>
    <scope>NUCLEOTIDE SEQUENCE [LARGE SCALE GENOMIC DNA]</scope>
    <source>
        <strain evidence="2 3">DSM 6575</strain>
    </source>
</reference>
<feature type="region of interest" description="Disordered" evidence="1">
    <location>
        <begin position="43"/>
        <end position="81"/>
    </location>
</feature>
<name>A0A059KKU2_9BURK</name>